<gene>
    <name evidence="1" type="ORF">SAMN05421541_106388</name>
</gene>
<dbReference type="Proteomes" id="UP000199645">
    <property type="component" value="Unassembled WGS sequence"/>
</dbReference>
<proteinExistence type="predicted"/>
<reference evidence="1 2" key="1">
    <citation type="submission" date="2016-10" db="EMBL/GenBank/DDBJ databases">
        <authorList>
            <person name="de Groot N.N."/>
        </authorList>
    </citation>
    <scope>NUCLEOTIDE SEQUENCE [LARGE SCALE GENOMIC DNA]</scope>
    <source>
        <strain evidence="1 2">DSM 43019</strain>
    </source>
</reference>
<organism evidence="1 2">
    <name type="scientific">Actinoplanes philippinensis</name>
    <dbReference type="NCBI Taxonomy" id="35752"/>
    <lineage>
        <taxon>Bacteria</taxon>
        <taxon>Bacillati</taxon>
        <taxon>Actinomycetota</taxon>
        <taxon>Actinomycetes</taxon>
        <taxon>Micromonosporales</taxon>
        <taxon>Micromonosporaceae</taxon>
        <taxon>Actinoplanes</taxon>
    </lineage>
</organism>
<dbReference type="STRING" id="35752.SAMN05421541_106388"/>
<sequence>MPANRGHQYEQPTDSTLIDALAEVLGGDLARALVEITARKARLGRPCSPDDLVRMTELLMEAGDLLRVTARSEKIRAVTYRALHATAG</sequence>
<dbReference type="OrthoDB" id="3298713at2"/>
<dbReference type="RefSeq" id="WP_093615462.1">
    <property type="nucleotide sequence ID" value="NZ_BOMT01000024.1"/>
</dbReference>
<accession>A0A1I2GD00</accession>
<name>A0A1I2GD00_9ACTN</name>
<keyword evidence="2" id="KW-1185">Reference proteome</keyword>
<evidence type="ECO:0000313" key="1">
    <source>
        <dbReference type="EMBL" id="SFF14626.1"/>
    </source>
</evidence>
<evidence type="ECO:0000313" key="2">
    <source>
        <dbReference type="Proteomes" id="UP000199645"/>
    </source>
</evidence>
<dbReference type="AlphaFoldDB" id="A0A1I2GD00"/>
<protein>
    <submittedName>
        <fullName evidence="1">Uncharacterized protein</fullName>
    </submittedName>
</protein>
<dbReference type="EMBL" id="FONV01000006">
    <property type="protein sequence ID" value="SFF14626.1"/>
    <property type="molecule type" value="Genomic_DNA"/>
</dbReference>